<evidence type="ECO:0000256" key="6">
    <source>
        <dbReference type="ARBA" id="ARBA00022556"/>
    </source>
</evidence>
<keyword evidence="6 13" id="KW-0441">Lipid A biosynthesis</keyword>
<keyword evidence="11 13" id="KW-0443">Lipid metabolism</keyword>
<dbReference type="GO" id="GO:0009245">
    <property type="term" value="P:lipid A biosynthetic process"/>
    <property type="evidence" value="ECO:0007669"/>
    <property type="project" value="UniProtKB-UniRule"/>
</dbReference>
<dbReference type="InterPro" id="IPR027417">
    <property type="entry name" value="P-loop_NTPase"/>
</dbReference>
<evidence type="ECO:0000313" key="15">
    <source>
        <dbReference type="Proteomes" id="UP000256629"/>
    </source>
</evidence>
<evidence type="ECO:0000313" key="14">
    <source>
        <dbReference type="EMBL" id="RED48299.1"/>
    </source>
</evidence>
<dbReference type="SUPFAM" id="SSF52540">
    <property type="entry name" value="P-loop containing nucleoside triphosphate hydrolases"/>
    <property type="match status" value="1"/>
</dbReference>
<evidence type="ECO:0000256" key="5">
    <source>
        <dbReference type="ARBA" id="ARBA00022516"/>
    </source>
</evidence>
<comment type="catalytic activity">
    <reaction evidence="13">
        <text>a lipid A disaccharide + ATP = a lipid IVA + ADP + H(+)</text>
        <dbReference type="Rhea" id="RHEA:67840"/>
        <dbReference type="ChEBI" id="CHEBI:15378"/>
        <dbReference type="ChEBI" id="CHEBI:30616"/>
        <dbReference type="ChEBI" id="CHEBI:176343"/>
        <dbReference type="ChEBI" id="CHEBI:176425"/>
        <dbReference type="ChEBI" id="CHEBI:456216"/>
        <dbReference type="EC" id="2.7.1.130"/>
    </reaction>
</comment>
<gene>
    <name evidence="13" type="primary">lpxK</name>
    <name evidence="14" type="ORF">DFQ02_104144</name>
</gene>
<dbReference type="HAMAP" id="MF_00409">
    <property type="entry name" value="LpxK"/>
    <property type="match status" value="1"/>
</dbReference>
<name>A0A3D9HFN3_9FLAO</name>
<keyword evidence="15" id="KW-1185">Reference proteome</keyword>
<evidence type="ECO:0000256" key="4">
    <source>
        <dbReference type="ARBA" id="ARBA00016436"/>
    </source>
</evidence>
<dbReference type="EMBL" id="QRDX01000004">
    <property type="protein sequence ID" value="RED48299.1"/>
    <property type="molecule type" value="Genomic_DNA"/>
</dbReference>
<accession>A0A3D9HFN3</accession>
<organism evidence="14 15">
    <name type="scientific">Seonamhaeicola aphaedonensis</name>
    <dbReference type="NCBI Taxonomy" id="1461338"/>
    <lineage>
        <taxon>Bacteria</taxon>
        <taxon>Pseudomonadati</taxon>
        <taxon>Bacteroidota</taxon>
        <taxon>Flavobacteriia</taxon>
        <taxon>Flavobacteriales</taxon>
        <taxon>Flavobacteriaceae</taxon>
    </lineage>
</organism>
<evidence type="ECO:0000256" key="13">
    <source>
        <dbReference type="HAMAP-Rule" id="MF_00409"/>
    </source>
</evidence>
<comment type="function">
    <text evidence="1 13">Transfers the gamma-phosphate of ATP to the 4'-position of a tetraacyldisaccharide 1-phosphate intermediate (termed DS-1-P) to form tetraacyldisaccharide 1,4'-bis-phosphate (lipid IVA).</text>
</comment>
<dbReference type="OrthoDB" id="9766423at2"/>
<dbReference type="PANTHER" id="PTHR42724">
    <property type="entry name" value="TETRAACYLDISACCHARIDE 4'-KINASE"/>
    <property type="match status" value="1"/>
</dbReference>
<dbReference type="RefSeq" id="WP_116523954.1">
    <property type="nucleotide sequence ID" value="NZ_QRDX01000004.1"/>
</dbReference>
<dbReference type="GO" id="GO:0005886">
    <property type="term" value="C:plasma membrane"/>
    <property type="evidence" value="ECO:0007669"/>
    <property type="project" value="TreeGrafter"/>
</dbReference>
<feature type="binding site" evidence="13">
    <location>
        <begin position="47"/>
        <end position="54"/>
    </location>
    <ligand>
        <name>ATP</name>
        <dbReference type="ChEBI" id="CHEBI:30616"/>
    </ligand>
</feature>
<proteinExistence type="inferred from homology"/>
<dbReference type="UniPathway" id="UPA00359">
    <property type="reaction ID" value="UER00482"/>
</dbReference>
<sequence>MNLIRNILFPFVPLYHFVTWVRNKLYDWGVKKSSSYAFPVICVGNLSVGGTGKTPMIEYLINLLKKDYRVATLSRGYKRVTDGFQLANKDSNVETIGDEPFQFYSKFKNDVMVAVDADRNNGIINLKSIENSPEVILLDDAFQHRKIKAGLNILLTTYTNPYFNDFTLPTGNLREPKSGAKRADVIIVTKCPDDLNTEKKLTIIKKIKPKKHQQVFFSSIKYSNNVFSETDFKKINELHKFTLVTGIANAKPLVKFLKDQHLDFEHLNFKDHYTFTQNDIDNLIDKALIITTEKDFMRLKQYESLKSKLYYLPIEVVIDKEASFNKAIKGYLKN</sequence>
<reference evidence="14 15" key="1">
    <citation type="submission" date="2018-07" db="EMBL/GenBank/DDBJ databases">
        <title>Genomic Encyclopedia of Type Strains, Phase III (KMG-III): the genomes of soil and plant-associated and newly described type strains.</title>
        <authorList>
            <person name="Whitman W."/>
        </authorList>
    </citation>
    <scope>NUCLEOTIDE SEQUENCE [LARGE SCALE GENOMIC DNA]</scope>
    <source>
        <strain evidence="14 15">CECT 8487</strain>
    </source>
</reference>
<keyword evidence="5 13" id="KW-0444">Lipid biosynthesis</keyword>
<evidence type="ECO:0000256" key="1">
    <source>
        <dbReference type="ARBA" id="ARBA00002274"/>
    </source>
</evidence>
<dbReference type="GO" id="GO:0009029">
    <property type="term" value="F:lipid-A 4'-kinase activity"/>
    <property type="evidence" value="ECO:0007669"/>
    <property type="project" value="UniProtKB-UniRule"/>
</dbReference>
<evidence type="ECO:0000256" key="3">
    <source>
        <dbReference type="ARBA" id="ARBA00012071"/>
    </source>
</evidence>
<dbReference type="Pfam" id="PF02606">
    <property type="entry name" value="LpxK"/>
    <property type="match status" value="1"/>
</dbReference>
<protein>
    <recommendedName>
        <fullName evidence="4 13">Tetraacyldisaccharide 4'-kinase</fullName>
        <ecNumber evidence="3 13">2.7.1.130</ecNumber>
    </recommendedName>
    <alternativeName>
        <fullName evidence="12 13">Lipid A 4'-kinase</fullName>
    </alternativeName>
</protein>
<evidence type="ECO:0000256" key="10">
    <source>
        <dbReference type="ARBA" id="ARBA00022840"/>
    </source>
</evidence>
<evidence type="ECO:0000256" key="12">
    <source>
        <dbReference type="ARBA" id="ARBA00029757"/>
    </source>
</evidence>
<comment type="pathway">
    <text evidence="2 13">Glycolipid biosynthesis; lipid IV(A) biosynthesis; lipid IV(A) from (3R)-3-hydroxytetradecanoyl-[acyl-carrier-protein] and UDP-N-acetyl-alpha-D-glucosamine: step 6/6.</text>
</comment>
<comment type="similarity">
    <text evidence="13">Belongs to the LpxK family.</text>
</comment>
<evidence type="ECO:0000256" key="11">
    <source>
        <dbReference type="ARBA" id="ARBA00023098"/>
    </source>
</evidence>
<dbReference type="GO" id="GO:0009244">
    <property type="term" value="P:lipopolysaccharide core region biosynthetic process"/>
    <property type="evidence" value="ECO:0007669"/>
    <property type="project" value="TreeGrafter"/>
</dbReference>
<evidence type="ECO:0000256" key="7">
    <source>
        <dbReference type="ARBA" id="ARBA00022679"/>
    </source>
</evidence>
<evidence type="ECO:0000256" key="2">
    <source>
        <dbReference type="ARBA" id="ARBA00004870"/>
    </source>
</evidence>
<dbReference type="GO" id="GO:0005524">
    <property type="term" value="F:ATP binding"/>
    <property type="evidence" value="ECO:0007669"/>
    <property type="project" value="UniProtKB-UniRule"/>
</dbReference>
<dbReference type="PANTHER" id="PTHR42724:SF1">
    <property type="entry name" value="TETRAACYLDISACCHARIDE 4'-KINASE, MITOCHONDRIAL-RELATED"/>
    <property type="match status" value="1"/>
</dbReference>
<evidence type="ECO:0000256" key="8">
    <source>
        <dbReference type="ARBA" id="ARBA00022741"/>
    </source>
</evidence>
<dbReference type="Proteomes" id="UP000256629">
    <property type="component" value="Unassembled WGS sequence"/>
</dbReference>
<dbReference type="InterPro" id="IPR003758">
    <property type="entry name" value="LpxK"/>
</dbReference>
<comment type="caution">
    <text evidence="14">The sequence shown here is derived from an EMBL/GenBank/DDBJ whole genome shotgun (WGS) entry which is preliminary data.</text>
</comment>
<evidence type="ECO:0000256" key="9">
    <source>
        <dbReference type="ARBA" id="ARBA00022777"/>
    </source>
</evidence>
<keyword evidence="7 13" id="KW-0808">Transferase</keyword>
<dbReference type="NCBIfam" id="TIGR00682">
    <property type="entry name" value="lpxK"/>
    <property type="match status" value="1"/>
</dbReference>
<dbReference type="AlphaFoldDB" id="A0A3D9HFN3"/>
<dbReference type="EC" id="2.7.1.130" evidence="3 13"/>
<keyword evidence="10 13" id="KW-0067">ATP-binding</keyword>
<keyword evidence="8 13" id="KW-0547">Nucleotide-binding</keyword>
<keyword evidence="9 13" id="KW-0418">Kinase</keyword>